<dbReference type="EMBL" id="JAAXOP010000002">
    <property type="protein sequence ID" value="NKY49526.1"/>
    <property type="molecule type" value="Genomic_DNA"/>
</dbReference>
<dbReference type="InterPro" id="IPR037401">
    <property type="entry name" value="SnoaL-like"/>
</dbReference>
<proteinExistence type="predicted"/>
<evidence type="ECO:0000313" key="2">
    <source>
        <dbReference type="EMBL" id="NKY49526.1"/>
    </source>
</evidence>
<sequence length="155" mass="17470">MADWPTLHDKVVSTFAAGWNEPAPHAWDELLATDVELAQPMLRHCHSRAAWQDEAKRLLTLVPDLRGEVVSWSAHEDTMFIRVRFTGTLGGAPLTWEAVDVARIDQQGTVLRRESFFDSAVPATAVLQRPSAWLPWWRSGIAPLAGRRRILGRPR</sequence>
<dbReference type="AlphaFoldDB" id="A0A846XR45"/>
<dbReference type="Gene3D" id="3.10.450.50">
    <property type="match status" value="1"/>
</dbReference>
<comment type="caution">
    <text evidence="2">The sequence shown here is derived from an EMBL/GenBank/DDBJ whole genome shotgun (WGS) entry which is preliminary data.</text>
</comment>
<feature type="domain" description="SnoaL-like" evidence="1">
    <location>
        <begin position="13"/>
        <end position="108"/>
    </location>
</feature>
<accession>A0A846XR45</accession>
<organism evidence="2 3">
    <name type="scientific">Nocardia vermiculata</name>
    <dbReference type="NCBI Taxonomy" id="257274"/>
    <lineage>
        <taxon>Bacteria</taxon>
        <taxon>Bacillati</taxon>
        <taxon>Actinomycetota</taxon>
        <taxon>Actinomycetes</taxon>
        <taxon>Mycobacteriales</taxon>
        <taxon>Nocardiaceae</taxon>
        <taxon>Nocardia</taxon>
    </lineage>
</organism>
<evidence type="ECO:0000259" key="1">
    <source>
        <dbReference type="Pfam" id="PF12680"/>
    </source>
</evidence>
<dbReference type="SUPFAM" id="SSF54427">
    <property type="entry name" value="NTF2-like"/>
    <property type="match status" value="1"/>
</dbReference>
<dbReference type="InterPro" id="IPR032710">
    <property type="entry name" value="NTF2-like_dom_sf"/>
</dbReference>
<reference evidence="2 3" key="1">
    <citation type="submission" date="2020-04" db="EMBL/GenBank/DDBJ databases">
        <title>MicrobeNet Type strains.</title>
        <authorList>
            <person name="Nicholson A.C."/>
        </authorList>
    </citation>
    <scope>NUCLEOTIDE SEQUENCE [LARGE SCALE GENOMIC DNA]</scope>
    <source>
        <strain evidence="2 3">JCM 12354</strain>
    </source>
</reference>
<name>A0A846XR45_9NOCA</name>
<gene>
    <name evidence="2" type="ORF">HGA08_04775</name>
</gene>
<evidence type="ECO:0000313" key="3">
    <source>
        <dbReference type="Proteomes" id="UP000565711"/>
    </source>
</evidence>
<dbReference type="Pfam" id="PF12680">
    <property type="entry name" value="SnoaL_2"/>
    <property type="match status" value="1"/>
</dbReference>
<keyword evidence="3" id="KW-1185">Reference proteome</keyword>
<dbReference type="Proteomes" id="UP000565711">
    <property type="component" value="Unassembled WGS sequence"/>
</dbReference>
<protein>
    <submittedName>
        <fullName evidence="2">Nuclear transport factor 2 family protein</fullName>
    </submittedName>
</protein>
<dbReference type="RefSeq" id="WP_067868030.1">
    <property type="nucleotide sequence ID" value="NZ_JAAXOP010000002.1"/>
</dbReference>